<accession>W9RH85</accession>
<gene>
    <name evidence="1" type="ORF">L484_002536</name>
</gene>
<evidence type="ECO:0000313" key="1">
    <source>
        <dbReference type="EMBL" id="EXB76743.1"/>
    </source>
</evidence>
<organism evidence="1 2">
    <name type="scientific">Morus notabilis</name>
    <dbReference type="NCBI Taxonomy" id="981085"/>
    <lineage>
        <taxon>Eukaryota</taxon>
        <taxon>Viridiplantae</taxon>
        <taxon>Streptophyta</taxon>
        <taxon>Embryophyta</taxon>
        <taxon>Tracheophyta</taxon>
        <taxon>Spermatophyta</taxon>
        <taxon>Magnoliopsida</taxon>
        <taxon>eudicotyledons</taxon>
        <taxon>Gunneridae</taxon>
        <taxon>Pentapetalae</taxon>
        <taxon>rosids</taxon>
        <taxon>fabids</taxon>
        <taxon>Rosales</taxon>
        <taxon>Moraceae</taxon>
        <taxon>Moreae</taxon>
        <taxon>Morus</taxon>
    </lineage>
</organism>
<name>W9RH85_9ROSA</name>
<protein>
    <submittedName>
        <fullName evidence="1">Uncharacterized protein</fullName>
    </submittedName>
</protein>
<evidence type="ECO:0000313" key="2">
    <source>
        <dbReference type="Proteomes" id="UP000030645"/>
    </source>
</evidence>
<proteinExistence type="predicted"/>
<dbReference type="Proteomes" id="UP000030645">
    <property type="component" value="Unassembled WGS sequence"/>
</dbReference>
<sequence length="116" mass="12840">MNGSGSMLKLSRLACQPDLNSYLNVSVVSTWLGTDDMPNLMVIPTQLHHRSWTVKQTMMVAPAYCSSPLHVLTLYLDPTTSIGLLFNLNAYPAYQLDYLSQFVGLGLVSIRPQGLH</sequence>
<dbReference type="EMBL" id="KE344734">
    <property type="protein sequence ID" value="EXB76743.1"/>
    <property type="molecule type" value="Genomic_DNA"/>
</dbReference>
<dbReference type="AlphaFoldDB" id="W9RH85"/>
<reference evidence="2" key="1">
    <citation type="submission" date="2013-01" db="EMBL/GenBank/DDBJ databases">
        <title>Draft Genome Sequence of a Mulberry Tree, Morus notabilis C.K. Schneid.</title>
        <authorList>
            <person name="He N."/>
            <person name="Zhao S."/>
        </authorList>
    </citation>
    <scope>NUCLEOTIDE SEQUENCE</scope>
</reference>
<keyword evidence="2" id="KW-1185">Reference proteome</keyword>